<keyword evidence="7" id="KW-0468">Viral matrix protein</keyword>
<accession>A0A0D3R277</accession>
<dbReference type="InterPro" id="IPR009397">
    <property type="entry name" value="Vesiculo_matrix"/>
</dbReference>
<reference evidence="9 10" key="1">
    <citation type="journal article" date="2015" name="PLoS Pathog.">
        <title>Evolution of genome size and complexity in the rhabdoviridae.</title>
        <authorList>
            <person name="Walker P.J."/>
            <person name="Firth C."/>
            <person name="Widen S.G."/>
            <person name="Blasdell K.R."/>
            <person name="Guzman H."/>
            <person name="Wood T.G."/>
            <person name="Paradkar P.N."/>
            <person name="Holmes E.C."/>
            <person name="Tesh R.B."/>
            <person name="Vasilakis N."/>
        </authorList>
    </citation>
    <scope>NUCLEOTIDE SEQUENCE [LARGE SCALE GENOMIC DNA]</scope>
    <source>
        <strain evidence="9">UF-10</strain>
    </source>
</reference>
<organism evidence="9 10">
    <name type="scientific">Bivens Arm virus</name>
    <dbReference type="NCBI Taxonomy" id="909207"/>
    <lineage>
        <taxon>Viruses</taxon>
        <taxon>Riboviria</taxon>
        <taxon>Orthornavirae</taxon>
        <taxon>Negarnaviricota</taxon>
        <taxon>Haploviricotina</taxon>
        <taxon>Monjiviricetes</taxon>
        <taxon>Mononegavirales</taxon>
        <taxon>Rhabdoviridae</taxon>
        <taxon>Alpharhabdovirinae</taxon>
        <taxon>Tibrovirus</taxon>
        <taxon>Tibrovirus tibrogargan</taxon>
    </lineage>
</organism>
<dbReference type="GO" id="GO:0019031">
    <property type="term" value="C:viral envelope"/>
    <property type="evidence" value="ECO:0007669"/>
    <property type="project" value="InterPro"/>
</dbReference>
<evidence type="ECO:0000313" key="9">
    <source>
        <dbReference type="EMBL" id="AJR28555.1"/>
    </source>
</evidence>
<evidence type="ECO:0000256" key="5">
    <source>
        <dbReference type="ARBA" id="ARBA00022870"/>
    </source>
</evidence>
<dbReference type="EMBL" id="KM205019">
    <property type="protein sequence ID" value="AJR28555.1"/>
    <property type="molecule type" value="Viral_cRNA"/>
</dbReference>
<evidence type="ECO:0000256" key="2">
    <source>
        <dbReference type="ARBA" id="ARBA00004531"/>
    </source>
</evidence>
<keyword evidence="6" id="KW-0472">Membrane</keyword>
<comment type="subcellular location">
    <subcellularLocation>
        <location evidence="2">Host endomembrane system</location>
        <topology evidence="2">Peripheral membrane protein</topology>
    </subcellularLocation>
    <subcellularLocation>
        <location evidence="1">Virion</location>
    </subcellularLocation>
</comment>
<feature type="region of interest" description="Disordered" evidence="8">
    <location>
        <begin position="1"/>
        <end position="26"/>
    </location>
</feature>
<dbReference type="Proteomes" id="UP000148605">
    <property type="component" value="Genome"/>
</dbReference>
<evidence type="ECO:0000256" key="4">
    <source>
        <dbReference type="ARBA" id="ARBA00022844"/>
    </source>
</evidence>
<protein>
    <recommendedName>
        <fullName evidence="3">Matrix protein</fullName>
    </recommendedName>
</protein>
<keyword evidence="5" id="KW-1043">Host membrane</keyword>
<name>A0A0D3R277_9RHAB</name>
<evidence type="ECO:0000313" key="10">
    <source>
        <dbReference type="Proteomes" id="UP000148605"/>
    </source>
</evidence>
<dbReference type="GO" id="GO:0033645">
    <property type="term" value="C:host cell endomembrane system"/>
    <property type="evidence" value="ECO:0007669"/>
    <property type="project" value="UniProtKB-SubCell"/>
</dbReference>
<evidence type="ECO:0000256" key="3">
    <source>
        <dbReference type="ARBA" id="ARBA00017678"/>
    </source>
</evidence>
<dbReference type="Pfam" id="PF06326">
    <property type="entry name" value="Vesiculo_matrix"/>
    <property type="match status" value="1"/>
</dbReference>
<proteinExistence type="predicted"/>
<keyword evidence="4" id="KW-0946">Virion</keyword>
<evidence type="ECO:0000256" key="1">
    <source>
        <dbReference type="ARBA" id="ARBA00004328"/>
    </source>
</evidence>
<evidence type="ECO:0000256" key="6">
    <source>
        <dbReference type="ARBA" id="ARBA00023136"/>
    </source>
</evidence>
<sequence>MLSRIKQGIKTRRSSSSSSSRSRTGDEDSSLMLRWVYDNDPPLKQTDTFQYLMAPTAPTDKASSSYIATTYKVDCKVEIISRASIRNFDELLNIASCLIDSYDGQLLIKPWIITVYLTIITHLVKEPDTHGVRSSVNRYHNGFTEILTLYINKNFAPDNKQYSFKKNLSTTHKGNQCNIIISIDLFPTDRKGKSIKDVYEVRMPDNREIPNFQQMLKPYNLKVKEKHGKYLISHKMSSSDDSIDVSDSDENEV</sequence>
<dbReference type="GO" id="GO:0039660">
    <property type="term" value="F:structural constituent of virion"/>
    <property type="evidence" value="ECO:0007669"/>
    <property type="project" value="UniProtKB-KW"/>
</dbReference>
<evidence type="ECO:0000256" key="8">
    <source>
        <dbReference type="SAM" id="MobiDB-lite"/>
    </source>
</evidence>
<evidence type="ECO:0000256" key="7">
    <source>
        <dbReference type="ARBA" id="ARBA00023311"/>
    </source>
</evidence>